<dbReference type="Proteomes" id="UP000077875">
    <property type="component" value="Chromosome"/>
</dbReference>
<dbReference type="PANTHER" id="PTHR22893:SF91">
    <property type="entry name" value="NADPH DEHYDROGENASE 2-RELATED"/>
    <property type="match status" value="1"/>
</dbReference>
<dbReference type="GO" id="GO:0016628">
    <property type="term" value="F:oxidoreductase activity, acting on the CH-CH group of donors, NAD or NADP as acceptor"/>
    <property type="evidence" value="ECO:0007669"/>
    <property type="project" value="UniProtKB-ARBA"/>
</dbReference>
<accession>A0A172YDE9</accession>
<dbReference type="AlphaFoldDB" id="A0A172YDE9"/>
<dbReference type="PANTHER" id="PTHR22893">
    <property type="entry name" value="NADH OXIDOREDUCTASE-RELATED"/>
    <property type="match status" value="1"/>
</dbReference>
<evidence type="ECO:0000259" key="4">
    <source>
        <dbReference type="Pfam" id="PF00724"/>
    </source>
</evidence>
<dbReference type="InterPro" id="IPR045247">
    <property type="entry name" value="Oye-like"/>
</dbReference>
<dbReference type="Gene3D" id="3.20.20.70">
    <property type="entry name" value="Aldolase class I"/>
    <property type="match status" value="1"/>
</dbReference>
<dbReference type="STRING" id="376489.A5892_07070"/>
<dbReference type="SUPFAM" id="SSF51395">
    <property type="entry name" value="FMN-linked oxidoreductases"/>
    <property type="match status" value="1"/>
</dbReference>
<dbReference type="RefSeq" id="WP_064122209.1">
    <property type="nucleotide sequence ID" value="NZ_CP015243.1"/>
</dbReference>
<feature type="domain" description="NADH:flavin oxidoreductase/NADH oxidase N-terminal" evidence="4">
    <location>
        <begin position="11"/>
        <end position="339"/>
    </location>
</feature>
<comment type="similarity">
    <text evidence="2">Belongs to the NADH:flavin oxidoreductase/NADH oxidase family.</text>
</comment>
<protein>
    <submittedName>
        <fullName evidence="5">Alkene reductase</fullName>
    </submittedName>
</protein>
<evidence type="ECO:0000313" key="6">
    <source>
        <dbReference type="Proteomes" id="UP000077875"/>
    </source>
</evidence>
<evidence type="ECO:0000256" key="3">
    <source>
        <dbReference type="ARBA" id="ARBA00023002"/>
    </source>
</evidence>
<dbReference type="InterPro" id="IPR001155">
    <property type="entry name" value="OxRdtase_FMN_N"/>
</dbReference>
<evidence type="ECO:0000256" key="2">
    <source>
        <dbReference type="ARBA" id="ARBA00005979"/>
    </source>
</evidence>
<evidence type="ECO:0000256" key="1">
    <source>
        <dbReference type="ARBA" id="ARBA00001917"/>
    </source>
</evidence>
<dbReference type="InterPro" id="IPR013785">
    <property type="entry name" value="Aldolase_TIM"/>
</dbReference>
<dbReference type="KEGG" id="haa:A5892_07070"/>
<name>A0A172YDE9_9GAMM</name>
<dbReference type="FunFam" id="3.20.20.70:FF:000059">
    <property type="entry name" value="N-ethylmaleimide reductase, FMN-linked"/>
    <property type="match status" value="1"/>
</dbReference>
<dbReference type="CDD" id="cd02933">
    <property type="entry name" value="OYE_like_FMN"/>
    <property type="match status" value="1"/>
</dbReference>
<reference evidence="5 6" key="1">
    <citation type="submission" date="2016-04" db="EMBL/GenBank/DDBJ databases">
        <title>Complete Genome Sequence of Halotalea alkalilenta IHB B 13600.</title>
        <authorList>
            <person name="Swarnkar M.K."/>
            <person name="Sharma A."/>
            <person name="Kaushal K."/>
            <person name="Soni R."/>
            <person name="Rana S."/>
            <person name="Singh A.K."/>
            <person name="Gulati A."/>
        </authorList>
    </citation>
    <scope>NUCLEOTIDE SEQUENCE [LARGE SCALE GENOMIC DNA]</scope>
    <source>
        <strain evidence="5 6">IHB B 13600</strain>
    </source>
</reference>
<keyword evidence="6" id="KW-1185">Reference proteome</keyword>
<organism evidence="5 6">
    <name type="scientific">Halotalea alkalilenta</name>
    <dbReference type="NCBI Taxonomy" id="376489"/>
    <lineage>
        <taxon>Bacteria</taxon>
        <taxon>Pseudomonadati</taxon>
        <taxon>Pseudomonadota</taxon>
        <taxon>Gammaproteobacteria</taxon>
        <taxon>Oceanospirillales</taxon>
        <taxon>Halomonadaceae</taxon>
        <taxon>Halotalea</taxon>
    </lineage>
</organism>
<dbReference type="GO" id="GO:0005829">
    <property type="term" value="C:cytosol"/>
    <property type="evidence" value="ECO:0007669"/>
    <property type="project" value="TreeGrafter"/>
</dbReference>
<dbReference type="Pfam" id="PF00724">
    <property type="entry name" value="Oxidored_FMN"/>
    <property type="match status" value="1"/>
</dbReference>
<dbReference type="EMBL" id="CP015243">
    <property type="protein sequence ID" value="ANF57253.1"/>
    <property type="molecule type" value="Genomic_DNA"/>
</dbReference>
<comment type="cofactor">
    <cofactor evidence="1">
        <name>FMN</name>
        <dbReference type="ChEBI" id="CHEBI:58210"/>
    </cofactor>
</comment>
<sequence>MNPSDPSPVSELFLPYSLGHTHLSNRIVMAPMTRSRAVSNAPDDSTVTYYAQRASAGLIITEGTVVSPQGRGFLWTPGIYSKDQIDGWKKVTHAVHEAGGKIFVQLWHVGRMSHETLQENNQAPVTSVESQILNWKVFAYDEKGIPAQLVPSRARALATREIHDITGDFVSAAKNAISAGFDGVEIHAANGYLFDQFINGGLNTRKDEYGGKSIANRLRFVLEAVDAIIEAIGSDRVGVRISPYGRNNDMPPFDDERETFLALTRALATREILYLHINEGGEGENIQEHIRELFQGSLILCGQYTRERAQAALASGRADLIAFGRPFIGNPDLVDRMRNDWPVVVADRATYYSGGDAGYIDFPPYVSCK</sequence>
<evidence type="ECO:0000313" key="5">
    <source>
        <dbReference type="EMBL" id="ANF57253.1"/>
    </source>
</evidence>
<gene>
    <name evidence="5" type="ORF">A5892_07070</name>
</gene>
<proteinExistence type="inferred from homology"/>
<dbReference type="GO" id="GO:0010181">
    <property type="term" value="F:FMN binding"/>
    <property type="evidence" value="ECO:0007669"/>
    <property type="project" value="InterPro"/>
</dbReference>
<keyword evidence="3" id="KW-0560">Oxidoreductase</keyword>